<dbReference type="OrthoDB" id="1728340at2759"/>
<accession>A0A835VJ94</accession>
<organism evidence="1 2">
    <name type="scientific">Vanilla planifolia</name>
    <name type="common">Vanilla</name>
    <dbReference type="NCBI Taxonomy" id="51239"/>
    <lineage>
        <taxon>Eukaryota</taxon>
        <taxon>Viridiplantae</taxon>
        <taxon>Streptophyta</taxon>
        <taxon>Embryophyta</taxon>
        <taxon>Tracheophyta</taxon>
        <taxon>Spermatophyta</taxon>
        <taxon>Magnoliopsida</taxon>
        <taxon>Liliopsida</taxon>
        <taxon>Asparagales</taxon>
        <taxon>Orchidaceae</taxon>
        <taxon>Vanilloideae</taxon>
        <taxon>Vanilleae</taxon>
        <taxon>Vanilla</taxon>
    </lineage>
</organism>
<evidence type="ECO:0000313" key="2">
    <source>
        <dbReference type="Proteomes" id="UP000636800"/>
    </source>
</evidence>
<reference evidence="1 2" key="1">
    <citation type="journal article" date="2020" name="Nat. Food">
        <title>A phased Vanilla planifolia genome enables genetic improvement of flavour and production.</title>
        <authorList>
            <person name="Hasing T."/>
            <person name="Tang H."/>
            <person name="Brym M."/>
            <person name="Khazi F."/>
            <person name="Huang T."/>
            <person name="Chambers A.H."/>
        </authorList>
    </citation>
    <scope>NUCLEOTIDE SEQUENCE [LARGE SCALE GENOMIC DNA]</scope>
    <source>
        <tissue evidence="1">Leaf</tissue>
    </source>
</reference>
<proteinExistence type="predicted"/>
<name>A0A835VJ94_VANPL</name>
<dbReference type="EMBL" id="JADCNL010000001">
    <property type="protein sequence ID" value="KAG0499103.1"/>
    <property type="molecule type" value="Genomic_DNA"/>
</dbReference>
<dbReference type="AlphaFoldDB" id="A0A835VJ94"/>
<keyword evidence="2" id="KW-1185">Reference proteome</keyword>
<gene>
    <name evidence="1" type="ORF">HPP92_003794</name>
</gene>
<evidence type="ECO:0000313" key="1">
    <source>
        <dbReference type="EMBL" id="KAG0499103.1"/>
    </source>
</evidence>
<comment type="caution">
    <text evidence="1">The sequence shown here is derived from an EMBL/GenBank/DDBJ whole genome shotgun (WGS) entry which is preliminary data.</text>
</comment>
<protein>
    <submittedName>
        <fullName evidence="1">Uncharacterized protein</fullName>
    </submittedName>
</protein>
<dbReference type="Proteomes" id="UP000636800">
    <property type="component" value="Chromosome 1"/>
</dbReference>
<sequence length="147" mass="15692">MKRTPTSTSLFLPASSFLLRGPPRRRPRNLNFMEFRYNHGLEHGSASTVFDFIESKFGAVFGSSTAMGSNGFNGAGFASSFPADGVHASFGQAADAGDVKPGNRLLSLEWQEQQGCAELERDSFGYSNGIGLWAGMINGHHGSSAAI</sequence>